<dbReference type="EMBL" id="GGEC01013891">
    <property type="protein sequence ID" value="MBW94374.1"/>
    <property type="molecule type" value="Transcribed_RNA"/>
</dbReference>
<dbReference type="PANTHER" id="PTHR34660">
    <property type="entry name" value="MYB-LIKE PROTEIN X"/>
    <property type="match status" value="1"/>
</dbReference>
<feature type="compositionally biased region" description="Basic and acidic residues" evidence="1">
    <location>
        <begin position="30"/>
        <end position="39"/>
    </location>
</feature>
<dbReference type="PANTHER" id="PTHR34660:SF9">
    <property type="entry name" value="DNA BINDING PROTEIN"/>
    <property type="match status" value="1"/>
</dbReference>
<feature type="compositionally biased region" description="Pro residues" evidence="1">
    <location>
        <begin position="1"/>
        <end position="11"/>
    </location>
</feature>
<reference evidence="2" key="1">
    <citation type="submission" date="2018-02" db="EMBL/GenBank/DDBJ databases">
        <title>Rhizophora mucronata_Transcriptome.</title>
        <authorList>
            <person name="Meera S.P."/>
            <person name="Sreeshan A."/>
            <person name="Augustine A."/>
        </authorList>
    </citation>
    <scope>NUCLEOTIDE SEQUENCE</scope>
    <source>
        <tissue evidence="2">Leaf</tissue>
    </source>
</reference>
<feature type="region of interest" description="Disordered" evidence="1">
    <location>
        <begin position="30"/>
        <end position="169"/>
    </location>
</feature>
<protein>
    <submittedName>
        <fullName evidence="2">Uncharacterized protein</fullName>
    </submittedName>
</protein>
<evidence type="ECO:0000313" key="2">
    <source>
        <dbReference type="EMBL" id="MBW94374.1"/>
    </source>
</evidence>
<feature type="compositionally biased region" description="Polar residues" evidence="1">
    <location>
        <begin position="114"/>
        <end position="124"/>
    </location>
</feature>
<accession>A0A2P2JLP5</accession>
<feature type="compositionally biased region" description="Basic and acidic residues" evidence="1">
    <location>
        <begin position="49"/>
        <end position="68"/>
    </location>
</feature>
<dbReference type="AlphaFoldDB" id="A0A2P2JLP5"/>
<evidence type="ECO:0000256" key="1">
    <source>
        <dbReference type="SAM" id="MobiDB-lite"/>
    </source>
</evidence>
<feature type="compositionally biased region" description="Basic and acidic residues" evidence="1">
    <location>
        <begin position="93"/>
        <end position="105"/>
    </location>
</feature>
<sequence length="328" mass="37126">MSRCFPYPPPGYEKKGISDDALIESIKVQREAEKAEKERKKEKKREKKEKKQKDKEKVRESGEFESEKHSHKKRKRDKGSQEDQKRGGFQKNGDNEREHSDKSSVTEEQGYPGGSQNSLDSTLKSNKRQKQGTPPDGRHNPGSIIRIRLPSQRHKDPEVLSNKEQPCSALGMSDDASIQWIHEPAHVSGREQEEHPCSTSRSTCQDSTLGLNNEKPFLPSGPSDIFASRAKLDLPTKLCGSCSPHLALKFRNLVENWVPPLMQCEYTDLDNQEWLLESTRPQKENCRLEFCGAGSAGLSHGDTTPYPYPQTCYLPDADIYALPFTVPY</sequence>
<feature type="region of interest" description="Disordered" evidence="1">
    <location>
        <begin position="1"/>
        <end position="20"/>
    </location>
</feature>
<organism evidence="2">
    <name type="scientific">Rhizophora mucronata</name>
    <name type="common">Asiatic mangrove</name>
    <dbReference type="NCBI Taxonomy" id="61149"/>
    <lineage>
        <taxon>Eukaryota</taxon>
        <taxon>Viridiplantae</taxon>
        <taxon>Streptophyta</taxon>
        <taxon>Embryophyta</taxon>
        <taxon>Tracheophyta</taxon>
        <taxon>Spermatophyta</taxon>
        <taxon>Magnoliopsida</taxon>
        <taxon>eudicotyledons</taxon>
        <taxon>Gunneridae</taxon>
        <taxon>Pentapetalae</taxon>
        <taxon>rosids</taxon>
        <taxon>fabids</taxon>
        <taxon>Malpighiales</taxon>
        <taxon>Rhizophoraceae</taxon>
        <taxon>Rhizophora</taxon>
    </lineage>
</organism>
<proteinExistence type="predicted"/>
<name>A0A2P2JLP5_RHIMU</name>